<accession>A0A2U1ALC8</accession>
<evidence type="ECO:0000256" key="5">
    <source>
        <dbReference type="ARBA" id="ARBA00022801"/>
    </source>
</evidence>
<dbReference type="AlphaFoldDB" id="A0A2U1ALC8"/>
<evidence type="ECO:0000256" key="3">
    <source>
        <dbReference type="ARBA" id="ARBA00022722"/>
    </source>
</evidence>
<dbReference type="SUPFAM" id="SSF143011">
    <property type="entry name" value="RelE-like"/>
    <property type="match status" value="1"/>
</dbReference>
<keyword evidence="8" id="KW-1185">Reference proteome</keyword>
<dbReference type="NCBIfam" id="TIGR02116">
    <property type="entry name" value="toxin_Txe_YoeB"/>
    <property type="match status" value="1"/>
</dbReference>
<evidence type="ECO:0000313" key="8">
    <source>
        <dbReference type="Proteomes" id="UP000245959"/>
    </source>
</evidence>
<dbReference type="Pfam" id="PF06769">
    <property type="entry name" value="YoeB_toxin"/>
    <property type="match status" value="1"/>
</dbReference>
<dbReference type="OrthoDB" id="9801102at2"/>
<reference evidence="7 8" key="1">
    <citation type="submission" date="2018-04" db="EMBL/GenBank/DDBJ databases">
        <title>Genomic Encyclopedia of Type Strains, Phase IV (KMG-IV): sequencing the most valuable type-strain genomes for metagenomic binning, comparative biology and taxonomic classification.</title>
        <authorList>
            <person name="Goeker M."/>
        </authorList>
    </citation>
    <scope>NUCLEOTIDE SEQUENCE [LARGE SCALE GENOMIC DNA]</scope>
    <source>
        <strain evidence="7 8">DSM 14823</strain>
    </source>
</reference>
<dbReference type="GO" id="GO:0016787">
    <property type="term" value="F:hydrolase activity"/>
    <property type="evidence" value="ECO:0007669"/>
    <property type="project" value="UniProtKB-KW"/>
</dbReference>
<dbReference type="GeneID" id="78296684"/>
<organism evidence="7 8">
    <name type="scientific">Victivallis vadensis</name>
    <dbReference type="NCBI Taxonomy" id="172901"/>
    <lineage>
        <taxon>Bacteria</taxon>
        <taxon>Pseudomonadati</taxon>
        <taxon>Lentisphaerota</taxon>
        <taxon>Lentisphaeria</taxon>
        <taxon>Victivallales</taxon>
        <taxon>Victivallaceae</taxon>
        <taxon>Victivallis</taxon>
    </lineage>
</organism>
<dbReference type="GO" id="GO:0004519">
    <property type="term" value="F:endonuclease activity"/>
    <property type="evidence" value="ECO:0007669"/>
    <property type="project" value="UniProtKB-KW"/>
</dbReference>
<gene>
    <name evidence="7" type="ORF">C8D82_13251</name>
</gene>
<evidence type="ECO:0000256" key="2">
    <source>
        <dbReference type="ARBA" id="ARBA00022649"/>
    </source>
</evidence>
<dbReference type="GO" id="GO:0098795">
    <property type="term" value="P:global gene silencing by mRNA cleavage"/>
    <property type="evidence" value="ECO:0007669"/>
    <property type="project" value="TreeGrafter"/>
</dbReference>
<dbReference type="GO" id="GO:0006401">
    <property type="term" value="P:RNA catabolic process"/>
    <property type="evidence" value="ECO:0007669"/>
    <property type="project" value="InterPro"/>
</dbReference>
<name>A0A2U1ALC8_9BACT</name>
<comment type="caution">
    <text evidence="7">The sequence shown here is derived from an EMBL/GenBank/DDBJ whole genome shotgun (WGS) entry which is preliminary data.</text>
</comment>
<dbReference type="InterPro" id="IPR009614">
    <property type="entry name" value="YoeB_toxin"/>
</dbReference>
<evidence type="ECO:0000256" key="4">
    <source>
        <dbReference type="ARBA" id="ARBA00022759"/>
    </source>
</evidence>
<dbReference type="Gene3D" id="3.30.2310.20">
    <property type="entry name" value="RelE-like"/>
    <property type="match status" value="1"/>
</dbReference>
<evidence type="ECO:0000256" key="6">
    <source>
        <dbReference type="ARBA" id="ARBA00030388"/>
    </source>
</evidence>
<protein>
    <recommendedName>
        <fullName evidence="6">Putative mRNA interferase YoeB</fullName>
    </recommendedName>
</protein>
<dbReference type="PANTHER" id="PTHR38039:SF1">
    <property type="entry name" value="TOXIN YOEB"/>
    <property type="match status" value="1"/>
</dbReference>
<dbReference type="InterPro" id="IPR035093">
    <property type="entry name" value="RelE/ParE_toxin_dom_sf"/>
</dbReference>
<keyword evidence="5" id="KW-0378">Hydrolase</keyword>
<sequence>MKNLLFTPEAWEDWEYWLDESPENVKKIRELIRDCQRHPFTGLGKPEPLKHALSGHWSRRITLADRMVYRVEQDLLVIVMLRYHYK</sequence>
<comment type="similarity">
    <text evidence="1">Belongs to the YoeB family.</text>
</comment>
<evidence type="ECO:0000256" key="1">
    <source>
        <dbReference type="ARBA" id="ARBA00008172"/>
    </source>
</evidence>
<keyword evidence="3" id="KW-0540">Nuclease</keyword>
<proteinExistence type="inferred from homology"/>
<dbReference type="EMBL" id="QEKH01000032">
    <property type="protein sequence ID" value="PVY37213.1"/>
    <property type="molecule type" value="Genomic_DNA"/>
</dbReference>
<dbReference type="RefSeq" id="WP_116885404.1">
    <property type="nucleotide sequence ID" value="NZ_CABMMC010000001.1"/>
</dbReference>
<dbReference type="Proteomes" id="UP000245959">
    <property type="component" value="Unassembled WGS sequence"/>
</dbReference>
<keyword evidence="4" id="KW-0255">Endonuclease</keyword>
<evidence type="ECO:0000313" key="7">
    <source>
        <dbReference type="EMBL" id="PVY37213.1"/>
    </source>
</evidence>
<keyword evidence="2" id="KW-1277">Toxin-antitoxin system</keyword>
<dbReference type="PANTHER" id="PTHR38039">
    <property type="entry name" value="TOXIN YOEB"/>
    <property type="match status" value="1"/>
</dbReference>